<evidence type="ECO:0000256" key="1">
    <source>
        <dbReference type="SAM" id="MobiDB-lite"/>
    </source>
</evidence>
<dbReference type="Proteomes" id="UP000294933">
    <property type="component" value="Unassembled WGS sequence"/>
</dbReference>
<accession>A0A4Y7PDC6</accession>
<sequence>MPQREFMNQTVLTSFNRRVKTYGSAMLRWDVEEDVRQSMDVTYWLEDEESTAIRWQKAGSSNGCSRTHEGDYADSGVHAGVEPGELLSLKPEQRSPVGKNPETLMRDESRAHPILAQDIQAAIFPRVVSPDCHSGIDDETRDFRDAESSSIQSHPMPIYAQRERESPDRQSPSRRGDQDGYNMLMVAFSKVNPVDEDVSHVHSDRHQIEGDSYAAGSNYVGKHFLVISERMEKRFPETVNAVKSNINQLGDQLVATIAPKDDSYYGDGAKEGMLLLSHHLEESVHAESVVFPGTHMLCSCDLAVVWFVIEYDTRSPNKLCLTPRCAIRLRILLQQFAWIWKTGKHHTNIIILHGNIPLPPGDLRLLETKTHVFLLTSQTFLLIGYV</sequence>
<feature type="compositionally biased region" description="Basic and acidic residues" evidence="1">
    <location>
        <begin position="134"/>
        <end position="147"/>
    </location>
</feature>
<evidence type="ECO:0000313" key="2">
    <source>
        <dbReference type="EMBL" id="TDL13294.1"/>
    </source>
</evidence>
<evidence type="ECO:0000313" key="3">
    <source>
        <dbReference type="Proteomes" id="UP000294933"/>
    </source>
</evidence>
<feature type="region of interest" description="Disordered" evidence="1">
    <location>
        <begin position="59"/>
        <end position="106"/>
    </location>
</feature>
<protein>
    <submittedName>
        <fullName evidence="2">Uncharacterized protein</fullName>
    </submittedName>
</protein>
<organism evidence="2 3">
    <name type="scientific">Rickenella mellea</name>
    <dbReference type="NCBI Taxonomy" id="50990"/>
    <lineage>
        <taxon>Eukaryota</taxon>
        <taxon>Fungi</taxon>
        <taxon>Dikarya</taxon>
        <taxon>Basidiomycota</taxon>
        <taxon>Agaricomycotina</taxon>
        <taxon>Agaricomycetes</taxon>
        <taxon>Hymenochaetales</taxon>
        <taxon>Rickenellaceae</taxon>
        <taxon>Rickenella</taxon>
    </lineage>
</organism>
<reference evidence="2 3" key="1">
    <citation type="submission" date="2018-06" db="EMBL/GenBank/DDBJ databases">
        <title>A transcriptomic atlas of mushroom development highlights an independent origin of complex multicellularity.</title>
        <authorList>
            <consortium name="DOE Joint Genome Institute"/>
            <person name="Krizsan K."/>
            <person name="Almasi E."/>
            <person name="Merenyi Z."/>
            <person name="Sahu N."/>
            <person name="Viragh M."/>
            <person name="Koszo T."/>
            <person name="Mondo S."/>
            <person name="Kiss B."/>
            <person name="Balint B."/>
            <person name="Kues U."/>
            <person name="Barry K."/>
            <person name="Hegedus J.C."/>
            <person name="Henrissat B."/>
            <person name="Johnson J."/>
            <person name="Lipzen A."/>
            <person name="Ohm R."/>
            <person name="Nagy I."/>
            <person name="Pangilinan J."/>
            <person name="Yan J."/>
            <person name="Xiong Y."/>
            <person name="Grigoriev I.V."/>
            <person name="Hibbett D.S."/>
            <person name="Nagy L.G."/>
        </authorList>
    </citation>
    <scope>NUCLEOTIDE SEQUENCE [LARGE SCALE GENOMIC DNA]</scope>
    <source>
        <strain evidence="2 3">SZMC22713</strain>
    </source>
</reference>
<name>A0A4Y7PDC6_9AGAM</name>
<dbReference type="AlphaFoldDB" id="A0A4Y7PDC6"/>
<keyword evidence="3" id="KW-1185">Reference proteome</keyword>
<dbReference type="EMBL" id="ML170750">
    <property type="protein sequence ID" value="TDL13294.1"/>
    <property type="molecule type" value="Genomic_DNA"/>
</dbReference>
<proteinExistence type="predicted"/>
<gene>
    <name evidence="2" type="ORF">BD410DRAFT_810675</name>
</gene>
<dbReference type="VEuPathDB" id="FungiDB:BD410DRAFT_810675"/>
<feature type="region of interest" description="Disordered" evidence="1">
    <location>
        <begin position="134"/>
        <end position="180"/>
    </location>
</feature>